<reference evidence="3 4" key="1">
    <citation type="journal article" date="2013" name="Genome Biol.">
        <title>Genomic analysis reveals key aspects of prokaryotic symbiosis in the phototrophic consortium "Chlorochromatium aggregatum".</title>
        <authorList>
            <person name="Liu Z."/>
            <person name="Muller J."/>
            <person name="Li T."/>
            <person name="Alvey R.M."/>
            <person name="Vogl K."/>
            <person name="Frigaard N.U."/>
            <person name="Rockwell N.C."/>
            <person name="Boyd E.S."/>
            <person name="Tomsho L.P."/>
            <person name="Schuster S.C."/>
            <person name="Henke P."/>
            <person name="Rohde M."/>
            <person name="Overmann J."/>
            <person name="Bryant D.A."/>
        </authorList>
    </citation>
    <scope>NUCLEOTIDE SEQUENCE [LARGE SCALE GENOMIC DNA]</scope>
    <source>
        <strain evidence="3">CR</strain>
    </source>
</reference>
<proteinExistence type="predicted"/>
<organism evidence="3 4">
    <name type="scientific">Candidatus Symbiobacter mobilis CR</name>
    <dbReference type="NCBI Taxonomy" id="946483"/>
    <lineage>
        <taxon>Bacteria</taxon>
        <taxon>Pseudomonadati</taxon>
        <taxon>Pseudomonadota</taxon>
        <taxon>Betaproteobacteria</taxon>
        <taxon>Burkholderiales</taxon>
        <taxon>Comamonadaceae</taxon>
    </lineage>
</organism>
<dbReference type="Proteomes" id="UP000017184">
    <property type="component" value="Chromosome"/>
</dbReference>
<evidence type="ECO:0000256" key="2">
    <source>
        <dbReference type="SAM" id="SignalP"/>
    </source>
</evidence>
<evidence type="ECO:0008006" key="5">
    <source>
        <dbReference type="Google" id="ProtNLM"/>
    </source>
</evidence>
<keyword evidence="4" id="KW-1185">Reference proteome</keyword>
<dbReference type="STRING" id="946483.Cenrod_1137"/>
<accession>U5N7E3</accession>
<dbReference type="KEGG" id="cbx:Cenrod_1137"/>
<feature type="signal peptide" evidence="2">
    <location>
        <begin position="1"/>
        <end position="18"/>
    </location>
</feature>
<feature type="region of interest" description="Disordered" evidence="1">
    <location>
        <begin position="50"/>
        <end position="103"/>
    </location>
</feature>
<sequence length="103" mass="10652">MHFLILIVWVAYTACAGAQSLPTGGGNAIPAHPNDFATHSVAARLSAALPAASKQDVRTRDDSDDAQRWLPYGSGYETRMRSGSGSHQGAGRGGGRGGSGRGR</sequence>
<evidence type="ECO:0000313" key="3">
    <source>
        <dbReference type="EMBL" id="AGX87230.1"/>
    </source>
</evidence>
<feature type="compositionally biased region" description="Gly residues" evidence="1">
    <location>
        <begin position="86"/>
        <end position="103"/>
    </location>
</feature>
<feature type="compositionally biased region" description="Basic and acidic residues" evidence="1">
    <location>
        <begin position="55"/>
        <end position="67"/>
    </location>
</feature>
<gene>
    <name evidence="3" type="ORF">Cenrod_1137</name>
</gene>
<feature type="chain" id="PRO_5004662892" description="Secreted protein" evidence="2">
    <location>
        <begin position="19"/>
        <end position="103"/>
    </location>
</feature>
<dbReference type="EMBL" id="CP004885">
    <property type="protein sequence ID" value="AGX87230.1"/>
    <property type="molecule type" value="Genomic_DNA"/>
</dbReference>
<protein>
    <recommendedName>
        <fullName evidence="5">Secreted protein</fullName>
    </recommendedName>
</protein>
<evidence type="ECO:0000313" key="4">
    <source>
        <dbReference type="Proteomes" id="UP000017184"/>
    </source>
</evidence>
<dbReference type="AlphaFoldDB" id="U5N7E3"/>
<dbReference type="HOGENOM" id="CLU_2258639_0_0_4"/>
<keyword evidence="2" id="KW-0732">Signal</keyword>
<name>U5N7E3_9BURK</name>
<evidence type="ECO:0000256" key="1">
    <source>
        <dbReference type="SAM" id="MobiDB-lite"/>
    </source>
</evidence>